<dbReference type="Pfam" id="PF13435">
    <property type="entry name" value="Cytochrome_C554"/>
    <property type="match status" value="1"/>
</dbReference>
<name>A0A7M3MIL1_9BACT</name>
<protein>
    <submittedName>
        <fullName evidence="4">Hydroxylamine oxidoreductase</fullName>
    </submittedName>
</protein>
<keyword evidence="5" id="KW-1185">Reference proteome</keyword>
<dbReference type="OrthoDB" id="9814800at2"/>
<reference evidence="4 5" key="1">
    <citation type="submission" date="2018-06" db="EMBL/GenBank/DDBJ databases">
        <title>Complete genome of Desulfovibrio indonesiensis P37SLT.</title>
        <authorList>
            <person name="Crispim J.S."/>
            <person name="Vidigal P.M.P."/>
            <person name="Silva L.C.F."/>
            <person name="Laguardia C.N."/>
            <person name="Araujo L.C."/>
            <person name="Dias R.S."/>
            <person name="Sousa M.P."/>
            <person name="Paula S.O."/>
            <person name="Silva C."/>
        </authorList>
    </citation>
    <scope>NUCLEOTIDE SEQUENCE [LARGE SCALE GENOMIC DNA]</scope>
    <source>
        <strain evidence="4 5">P37SLT</strain>
    </source>
</reference>
<feature type="chain" id="PRO_5029826469" evidence="2">
    <location>
        <begin position="27"/>
        <end position="483"/>
    </location>
</feature>
<dbReference type="RefSeq" id="WP_144301765.1">
    <property type="nucleotide sequence ID" value="NZ_QMIE01000002.1"/>
</dbReference>
<evidence type="ECO:0000313" key="5">
    <source>
        <dbReference type="Proteomes" id="UP000448292"/>
    </source>
</evidence>
<comment type="caution">
    <text evidence="4">The sequence shown here is derived from an EMBL/GenBank/DDBJ whole genome shotgun (WGS) entry which is preliminary data.</text>
</comment>
<dbReference type="PANTHER" id="PTHR35038">
    <property type="entry name" value="DISSIMILATORY SULFITE REDUCTASE SIRA"/>
    <property type="match status" value="1"/>
</dbReference>
<organism evidence="4 5">
    <name type="scientific">Oceanidesulfovibrio indonesiensis</name>
    <dbReference type="NCBI Taxonomy" id="54767"/>
    <lineage>
        <taxon>Bacteria</taxon>
        <taxon>Pseudomonadati</taxon>
        <taxon>Thermodesulfobacteriota</taxon>
        <taxon>Desulfovibrionia</taxon>
        <taxon>Desulfovibrionales</taxon>
        <taxon>Desulfovibrionaceae</taxon>
        <taxon>Oceanidesulfovibrio</taxon>
    </lineage>
</organism>
<dbReference type="InterPro" id="IPR036280">
    <property type="entry name" value="Multihaem_cyt_sf"/>
</dbReference>
<dbReference type="Pfam" id="PF13447">
    <property type="entry name" value="Multi-haem_cyto"/>
    <property type="match status" value="1"/>
</dbReference>
<dbReference type="InterPro" id="IPR023155">
    <property type="entry name" value="Cyt_c-552/4"/>
</dbReference>
<evidence type="ECO:0000256" key="2">
    <source>
        <dbReference type="SAM" id="SignalP"/>
    </source>
</evidence>
<dbReference type="Gene3D" id="1.10.780.10">
    <property type="entry name" value="Hydroxylamine Oxidoreductase, Chain A, domain 1"/>
    <property type="match status" value="1"/>
</dbReference>
<evidence type="ECO:0000256" key="1">
    <source>
        <dbReference type="ARBA" id="ARBA00022729"/>
    </source>
</evidence>
<dbReference type="Proteomes" id="UP000448292">
    <property type="component" value="Unassembled WGS sequence"/>
</dbReference>
<sequence>MSKRPLIWLALAVFAFAIAGAGPGFAQNENATGDTTQQPAPVETVQQNFSVVKEFRVERSLTPQAVACIECHKQETPGIFTDWARSEHADSNISCIDCHLAQPNDPDIAKQHEKYYDRPELPYGERKYFAPIATVVTPKDCSRCHPDETEQYARSKHANTIEIMWKIDPWLNDGMNSDMERKTGCFNCHGTVLKIDDQGRLDSDTWPNVGVGRVNLDGSLGSCTSCHTRHRFSTAEARRPEACDQCHLGPDHPQIEIFEESKHGTMYHAYRDEYNFDAAPGTWTPGVDYRAPTCAACHMSGAGGVMTTHDVTERLSWETQAPLTVRPSDFAAFPADTNWETERNKMKQICSQCHSDAWTDDHYDGLDNAVEEYNEVYYKPAKAMLDELYDKGLLSTEKFFDEHLEVQFYELWHHEGRRARMGVAMMAPDYAWWHGFYECKHRFNQFMEEARHLIETGEKAYVYPDFPAATGDTTRPVKIFGPQ</sequence>
<accession>A0A7M3MIL1</accession>
<feature type="signal peptide" evidence="2">
    <location>
        <begin position="1"/>
        <end position="26"/>
    </location>
</feature>
<keyword evidence="1 2" id="KW-0732">Signal</keyword>
<dbReference type="AlphaFoldDB" id="A0A7M3MIL1"/>
<proteinExistence type="predicted"/>
<dbReference type="SUPFAM" id="SSF48695">
    <property type="entry name" value="Multiheme cytochromes"/>
    <property type="match status" value="2"/>
</dbReference>
<feature type="domain" description="Cytochrome c-552/4" evidence="3">
    <location>
        <begin position="141"/>
        <end position="206"/>
    </location>
</feature>
<dbReference type="Gene3D" id="1.20.850.10">
    <property type="entry name" value="Hydroxylamine Oxidoreductase, Chain A, domain 2"/>
    <property type="match status" value="1"/>
</dbReference>
<evidence type="ECO:0000313" key="4">
    <source>
        <dbReference type="EMBL" id="TVM19409.1"/>
    </source>
</evidence>
<dbReference type="InterPro" id="IPR051829">
    <property type="entry name" value="Multiheme_Cytochr_ET"/>
</dbReference>
<evidence type="ECO:0000259" key="3">
    <source>
        <dbReference type="Pfam" id="PF13435"/>
    </source>
</evidence>
<dbReference type="EMBL" id="QMIE01000002">
    <property type="protein sequence ID" value="TVM19409.1"/>
    <property type="molecule type" value="Genomic_DNA"/>
</dbReference>
<gene>
    <name evidence="4" type="ORF">DPQ33_03345</name>
</gene>